<dbReference type="PANTHER" id="PTHR28141:SF1">
    <property type="entry name" value="2',3'-CYCLIC-NUCLEOTIDE 3'-PHOSPHODIESTERASE"/>
    <property type="match status" value="1"/>
</dbReference>
<sequence length="221" mass="25159">MGVSLWLIPPAHMRQKFKEIMDNPMRFGAVAPLDRFEPHITLTTIDSSDPNYVKILRDVIPKIGKTSVRVDFDYVGMEETYFRSCFLQARSTPELELLMTKINEALGIMEPPPKFPHQSVFYVPDERSRERTVLTSTLGGGIGSQQLKAWSYDATHIAIAFCDGECKDWKILECIPLVRPAFVNSSRFSFFNHAIPTGIIEDEARHYRLAKSMSLSSIIMK</sequence>
<proteinExistence type="predicted"/>
<dbReference type="InParanoid" id="A0A0H2RM41"/>
<dbReference type="OrthoDB" id="514292at2759"/>
<dbReference type="EMBL" id="KQ086023">
    <property type="protein sequence ID" value="KLO10528.1"/>
    <property type="molecule type" value="Genomic_DNA"/>
</dbReference>
<organism evidence="1 2">
    <name type="scientific">Schizopora paradoxa</name>
    <dbReference type="NCBI Taxonomy" id="27342"/>
    <lineage>
        <taxon>Eukaryota</taxon>
        <taxon>Fungi</taxon>
        <taxon>Dikarya</taxon>
        <taxon>Basidiomycota</taxon>
        <taxon>Agaricomycotina</taxon>
        <taxon>Agaricomycetes</taxon>
        <taxon>Hymenochaetales</taxon>
        <taxon>Schizoporaceae</taxon>
        <taxon>Schizopora</taxon>
    </lineage>
</organism>
<dbReference type="InterPro" id="IPR012386">
    <property type="entry name" value="Cyclic-nucl_3Pdiesterase"/>
</dbReference>
<name>A0A0H2RM41_9AGAM</name>
<reference evidence="1 2" key="1">
    <citation type="submission" date="2015-04" db="EMBL/GenBank/DDBJ databases">
        <title>Complete genome sequence of Schizopora paradoxa KUC8140, a cosmopolitan wood degrader in East Asia.</title>
        <authorList>
            <consortium name="DOE Joint Genome Institute"/>
            <person name="Min B."/>
            <person name="Park H."/>
            <person name="Jang Y."/>
            <person name="Kim J.-J."/>
            <person name="Kim K.H."/>
            <person name="Pangilinan J."/>
            <person name="Lipzen A."/>
            <person name="Riley R."/>
            <person name="Grigoriev I.V."/>
            <person name="Spatafora J.W."/>
            <person name="Choi I.-G."/>
        </authorList>
    </citation>
    <scope>NUCLEOTIDE SEQUENCE [LARGE SCALE GENOMIC DNA]</scope>
    <source>
        <strain evidence="1 2">KUC8140</strain>
    </source>
</reference>
<dbReference type="Proteomes" id="UP000053477">
    <property type="component" value="Unassembled WGS sequence"/>
</dbReference>
<protein>
    <recommendedName>
        <fullName evidence="3">LigT-like protein</fullName>
    </recommendedName>
</protein>
<dbReference type="GO" id="GO:0009187">
    <property type="term" value="P:cyclic nucleotide metabolic process"/>
    <property type="evidence" value="ECO:0007669"/>
    <property type="project" value="TreeGrafter"/>
</dbReference>
<dbReference type="STRING" id="27342.A0A0H2RM41"/>
<evidence type="ECO:0000313" key="1">
    <source>
        <dbReference type="EMBL" id="KLO10528.1"/>
    </source>
</evidence>
<evidence type="ECO:0000313" key="2">
    <source>
        <dbReference type="Proteomes" id="UP000053477"/>
    </source>
</evidence>
<dbReference type="SUPFAM" id="SSF55144">
    <property type="entry name" value="LigT-like"/>
    <property type="match status" value="1"/>
</dbReference>
<dbReference type="Pfam" id="PF07823">
    <property type="entry name" value="CPDase"/>
    <property type="match status" value="1"/>
</dbReference>
<dbReference type="AlphaFoldDB" id="A0A0H2RM41"/>
<accession>A0A0H2RM41</accession>
<gene>
    <name evidence="1" type="ORF">SCHPADRAFT_512062</name>
</gene>
<dbReference type="Gene3D" id="3.90.1140.10">
    <property type="entry name" value="Cyclic phosphodiesterase"/>
    <property type="match status" value="1"/>
</dbReference>
<keyword evidence="2" id="KW-1185">Reference proteome</keyword>
<dbReference type="GO" id="GO:0004113">
    <property type="term" value="F:2',3'-cyclic-nucleotide 3'-phosphodiesterase activity"/>
    <property type="evidence" value="ECO:0007669"/>
    <property type="project" value="TreeGrafter"/>
</dbReference>
<dbReference type="InterPro" id="IPR009097">
    <property type="entry name" value="Cyclic_Pdiesterase"/>
</dbReference>
<dbReference type="PANTHER" id="PTHR28141">
    <property type="entry name" value="2',3'-CYCLIC-NUCLEOTIDE 3'-PHOSPHODIESTERASE"/>
    <property type="match status" value="1"/>
</dbReference>
<evidence type="ECO:0008006" key="3">
    <source>
        <dbReference type="Google" id="ProtNLM"/>
    </source>
</evidence>